<dbReference type="PANTHER" id="PTHR36015:SF6">
    <property type="entry name" value="HOLLIDAY JUNCTION RESOLVASE MOC1, CHLOROPLASTIC-RELATED"/>
    <property type="match status" value="1"/>
</dbReference>
<accession>A0AAV1R8S6</accession>
<dbReference type="GO" id="GO:0008821">
    <property type="term" value="F:crossover junction DNA endonuclease activity"/>
    <property type="evidence" value="ECO:0007669"/>
    <property type="project" value="InterPro"/>
</dbReference>
<keyword evidence="2" id="KW-1185">Reference proteome</keyword>
<evidence type="ECO:0000313" key="2">
    <source>
        <dbReference type="Proteomes" id="UP001314170"/>
    </source>
</evidence>
<dbReference type="InterPro" id="IPR045290">
    <property type="entry name" value="MOC1-like"/>
</dbReference>
<organism evidence="1 2">
    <name type="scientific">Dovyalis caffra</name>
    <dbReference type="NCBI Taxonomy" id="77055"/>
    <lineage>
        <taxon>Eukaryota</taxon>
        <taxon>Viridiplantae</taxon>
        <taxon>Streptophyta</taxon>
        <taxon>Embryophyta</taxon>
        <taxon>Tracheophyta</taxon>
        <taxon>Spermatophyta</taxon>
        <taxon>Magnoliopsida</taxon>
        <taxon>eudicotyledons</taxon>
        <taxon>Gunneridae</taxon>
        <taxon>Pentapetalae</taxon>
        <taxon>rosids</taxon>
        <taxon>fabids</taxon>
        <taxon>Malpighiales</taxon>
        <taxon>Salicaceae</taxon>
        <taxon>Flacourtieae</taxon>
        <taxon>Dovyalis</taxon>
    </lineage>
</organism>
<dbReference type="PANTHER" id="PTHR36015">
    <property type="entry name" value="HOLLIDAY JUNCTION RESOLVASE MOC1, CHLOROPLASTIC-RELATED"/>
    <property type="match status" value="1"/>
</dbReference>
<dbReference type="EMBL" id="CAWUPB010000913">
    <property type="protein sequence ID" value="CAK7330685.1"/>
    <property type="molecule type" value="Genomic_DNA"/>
</dbReference>
<dbReference type="Proteomes" id="UP001314170">
    <property type="component" value="Unassembled WGS sequence"/>
</dbReference>
<proteinExistence type="predicted"/>
<name>A0AAV1R8S6_9ROSI</name>
<dbReference type="AlphaFoldDB" id="A0AAV1R8S6"/>
<protein>
    <recommendedName>
        <fullName evidence="3">Holliday junction resolvase</fullName>
    </recommendedName>
</protein>
<sequence length="187" mass="20742">MKSLFSIHIIKPKLPLNLFLSTLKPFCTTNSQTPLPLKKTKLSKSRVKVGAKVADDAQLKQNWLKSLTFPLPDETETANLGGDDLARNNVGSNCVIGIDPDLSGALALLKIDESGCSAQVFDSPYLKVMVGKGTRKRLDVKSIVQLIRSFDAPIGMVEWRIWLWIMDWGVSCLRVLCSSSTIYDMEE</sequence>
<comment type="caution">
    <text evidence="1">The sequence shown here is derived from an EMBL/GenBank/DDBJ whole genome shotgun (WGS) entry which is preliminary data.</text>
</comment>
<evidence type="ECO:0008006" key="3">
    <source>
        <dbReference type="Google" id="ProtNLM"/>
    </source>
</evidence>
<reference evidence="1 2" key="1">
    <citation type="submission" date="2024-01" db="EMBL/GenBank/DDBJ databases">
        <authorList>
            <person name="Waweru B."/>
        </authorList>
    </citation>
    <scope>NUCLEOTIDE SEQUENCE [LARGE SCALE GENOMIC DNA]</scope>
</reference>
<evidence type="ECO:0000313" key="1">
    <source>
        <dbReference type="EMBL" id="CAK7330685.1"/>
    </source>
</evidence>
<gene>
    <name evidence="1" type="ORF">DCAF_LOCUS8083</name>
</gene>